<evidence type="ECO:0000313" key="11">
    <source>
        <dbReference type="Proteomes" id="UP000694866"/>
    </source>
</evidence>
<dbReference type="InterPro" id="IPR050435">
    <property type="entry name" value="MZM1/LYRM7"/>
</dbReference>
<evidence type="ECO:0000313" key="12">
    <source>
        <dbReference type="RefSeq" id="XP_011304195.1"/>
    </source>
</evidence>
<sequence>MSVELRREVLKVFKKLHRTRLSTFEGDQKALHLTRQRINEEYRKYRNVTNQETIVELNKLAQDVDHEIRTTVVQAMEKKPGTYELKIREEHLIDNFPLPGTPLPNPGSPCGRTKIET</sequence>
<dbReference type="GO" id="GO:0044183">
    <property type="term" value="F:protein folding chaperone"/>
    <property type="evidence" value="ECO:0007669"/>
    <property type="project" value="TreeGrafter"/>
</dbReference>
<accession>A0A9R1T7B8</accession>
<evidence type="ECO:0000256" key="5">
    <source>
        <dbReference type="ARBA" id="ARBA00025430"/>
    </source>
</evidence>
<evidence type="ECO:0000256" key="3">
    <source>
        <dbReference type="ARBA" id="ARBA00023128"/>
    </source>
</evidence>
<evidence type="ECO:0000256" key="9">
    <source>
        <dbReference type="SAM" id="MobiDB-lite"/>
    </source>
</evidence>
<dbReference type="GO" id="GO:0034551">
    <property type="term" value="P:mitochondrial respiratory chain complex III assembly"/>
    <property type="evidence" value="ECO:0007669"/>
    <property type="project" value="InterPro"/>
</dbReference>
<dbReference type="Pfam" id="PF05347">
    <property type="entry name" value="Complex1_LYR"/>
    <property type="match status" value="1"/>
</dbReference>
<dbReference type="PANTHER" id="PTHR46749">
    <property type="entry name" value="COMPLEX III ASSEMBLY FACTOR LYRM7"/>
    <property type="match status" value="1"/>
</dbReference>
<organism evidence="11 12">
    <name type="scientific">Fopius arisanus</name>
    <dbReference type="NCBI Taxonomy" id="64838"/>
    <lineage>
        <taxon>Eukaryota</taxon>
        <taxon>Metazoa</taxon>
        <taxon>Ecdysozoa</taxon>
        <taxon>Arthropoda</taxon>
        <taxon>Hexapoda</taxon>
        <taxon>Insecta</taxon>
        <taxon>Pterygota</taxon>
        <taxon>Neoptera</taxon>
        <taxon>Endopterygota</taxon>
        <taxon>Hymenoptera</taxon>
        <taxon>Apocrita</taxon>
        <taxon>Ichneumonoidea</taxon>
        <taxon>Braconidae</taxon>
        <taxon>Opiinae</taxon>
        <taxon>Fopius</taxon>
    </lineage>
</organism>
<comment type="function">
    <text evidence="5">Assembly factor required for Rieske Fe-S protein UQCRFS1 incorporation into the cytochrome b-c1 (CIII) complex. Functions as a chaperone, binding to this subunit within the mitochondrial matrix and stabilizing it prior to its translocation and insertion into the late CIII dimeric intermediate within the mitochondrial inner membrane.</text>
</comment>
<feature type="region of interest" description="Disordered" evidence="9">
    <location>
        <begin position="96"/>
        <end position="117"/>
    </location>
</feature>
<dbReference type="PANTHER" id="PTHR46749:SF1">
    <property type="entry name" value="COMPLEX III ASSEMBLY FACTOR LYRM7"/>
    <property type="match status" value="1"/>
</dbReference>
<gene>
    <name evidence="12" type="primary">LOC105267206</name>
</gene>
<dbReference type="KEGG" id="fas:105267206"/>
<comment type="subunit">
    <text evidence="6">Interacts with UQCRFS1.</text>
</comment>
<evidence type="ECO:0000256" key="6">
    <source>
        <dbReference type="ARBA" id="ARBA00025809"/>
    </source>
</evidence>
<evidence type="ECO:0000256" key="2">
    <source>
        <dbReference type="ARBA" id="ARBA00009508"/>
    </source>
</evidence>
<protein>
    <recommendedName>
        <fullName evidence="7">Complex III assembly factor LYRM7</fullName>
    </recommendedName>
    <alternativeName>
        <fullName evidence="8">LYR motif-containing protein 7</fullName>
    </alternativeName>
</protein>
<reference evidence="12" key="1">
    <citation type="submission" date="2025-08" db="UniProtKB">
        <authorList>
            <consortium name="RefSeq"/>
        </authorList>
    </citation>
    <scope>IDENTIFICATION</scope>
    <source>
        <strain evidence="12">USDA-PBARC FA_bdor</strain>
        <tissue evidence="12">Whole organism</tissue>
    </source>
</reference>
<evidence type="ECO:0000256" key="4">
    <source>
        <dbReference type="ARBA" id="ARBA00023186"/>
    </source>
</evidence>
<dbReference type="CDD" id="cd20267">
    <property type="entry name" value="Complex1_LYR_LYRM7"/>
    <property type="match status" value="1"/>
</dbReference>
<comment type="similarity">
    <text evidence="2">Belongs to the complex I LYR family.</text>
</comment>
<comment type="subcellular location">
    <subcellularLocation>
        <location evidence="1">Mitochondrion matrix</location>
    </subcellularLocation>
</comment>
<keyword evidence="11" id="KW-1185">Reference proteome</keyword>
<dbReference type="Proteomes" id="UP000694866">
    <property type="component" value="Unplaced"/>
</dbReference>
<dbReference type="InterPro" id="IPR008011">
    <property type="entry name" value="Complex1_LYR_dom"/>
</dbReference>
<evidence type="ECO:0000259" key="10">
    <source>
        <dbReference type="Pfam" id="PF05347"/>
    </source>
</evidence>
<dbReference type="AlphaFoldDB" id="A0A9R1T7B8"/>
<feature type="domain" description="Complex 1 LYR protein" evidence="10">
    <location>
        <begin position="7"/>
        <end position="63"/>
    </location>
</feature>
<evidence type="ECO:0000256" key="8">
    <source>
        <dbReference type="ARBA" id="ARBA00031830"/>
    </source>
</evidence>
<name>A0A9R1T7B8_9HYME</name>
<dbReference type="OrthoDB" id="529194at2759"/>
<dbReference type="InterPro" id="IPR045298">
    <property type="entry name" value="Complex1_LYR_LYRM7"/>
</dbReference>
<dbReference type="GeneID" id="105267206"/>
<evidence type="ECO:0000256" key="1">
    <source>
        <dbReference type="ARBA" id="ARBA00004305"/>
    </source>
</evidence>
<keyword evidence="4" id="KW-0143">Chaperone</keyword>
<keyword evidence="3" id="KW-0496">Mitochondrion</keyword>
<dbReference type="RefSeq" id="XP_011304195.1">
    <property type="nucleotide sequence ID" value="XM_011305893.1"/>
</dbReference>
<proteinExistence type="inferred from homology"/>
<dbReference type="GO" id="GO:0005759">
    <property type="term" value="C:mitochondrial matrix"/>
    <property type="evidence" value="ECO:0007669"/>
    <property type="project" value="UniProtKB-SubCell"/>
</dbReference>
<evidence type="ECO:0000256" key="7">
    <source>
        <dbReference type="ARBA" id="ARBA00026165"/>
    </source>
</evidence>